<organism evidence="1 2">
    <name type="scientific">Cotesia typhae</name>
    <dbReference type="NCBI Taxonomy" id="2053667"/>
    <lineage>
        <taxon>Eukaryota</taxon>
        <taxon>Metazoa</taxon>
        <taxon>Ecdysozoa</taxon>
        <taxon>Arthropoda</taxon>
        <taxon>Hexapoda</taxon>
        <taxon>Insecta</taxon>
        <taxon>Pterygota</taxon>
        <taxon>Neoptera</taxon>
        <taxon>Endopterygota</taxon>
        <taxon>Hymenoptera</taxon>
        <taxon>Apocrita</taxon>
        <taxon>Ichneumonoidea</taxon>
        <taxon>Braconidae</taxon>
        <taxon>Microgastrinae</taxon>
        <taxon>Cotesia</taxon>
    </lineage>
</organism>
<gene>
    <name evidence="1" type="ORF">G9C98_002886</name>
</gene>
<comment type="caution">
    <text evidence="1">The sequence shown here is derived from an EMBL/GenBank/DDBJ whole genome shotgun (WGS) entry which is preliminary data.</text>
</comment>
<reference evidence="1" key="1">
    <citation type="submission" date="2020-03" db="EMBL/GenBank/DDBJ databases">
        <authorList>
            <person name="Chebbi M.A."/>
            <person name="Drezen J.M."/>
        </authorList>
    </citation>
    <scope>NUCLEOTIDE SEQUENCE</scope>
    <source>
        <tissue evidence="1">Whole body</tissue>
    </source>
</reference>
<dbReference type="Proteomes" id="UP000729913">
    <property type="component" value="Unassembled WGS sequence"/>
</dbReference>
<reference evidence="1" key="2">
    <citation type="submission" date="2021-04" db="EMBL/GenBank/DDBJ databases">
        <title>Genome-wide patterns of bracovirus chromosomal integration into multiple host tissues during parasitism.</title>
        <authorList>
            <person name="Chebbi M.A.C."/>
        </authorList>
    </citation>
    <scope>NUCLEOTIDE SEQUENCE</scope>
    <source>
        <tissue evidence="1">Whole body</tissue>
    </source>
</reference>
<dbReference type="OrthoDB" id="2229346at2759"/>
<keyword evidence="2" id="KW-1185">Reference proteome</keyword>
<name>A0A8J5QWY0_9HYME</name>
<proteinExistence type="predicted"/>
<accession>A0A8J5QWY0</accession>
<evidence type="ECO:0000313" key="1">
    <source>
        <dbReference type="EMBL" id="KAG8041593.1"/>
    </source>
</evidence>
<sequence>MNLKTAILMIYRHIKSSYLMQVNIPENLENPIEINGNDKKYIKTIFNNLDRPDFLYGLSITNFNTVLAYYPTG</sequence>
<evidence type="ECO:0000313" key="2">
    <source>
        <dbReference type="Proteomes" id="UP000729913"/>
    </source>
</evidence>
<dbReference type="EMBL" id="JAAOIC020000016">
    <property type="protein sequence ID" value="KAG8041593.1"/>
    <property type="molecule type" value="Genomic_DNA"/>
</dbReference>
<dbReference type="AlphaFoldDB" id="A0A8J5QWY0"/>
<protein>
    <submittedName>
        <fullName evidence="1">Uncharacterized protein</fullName>
    </submittedName>
</protein>